<proteinExistence type="predicted"/>
<keyword evidence="3" id="KW-1185">Reference proteome</keyword>
<dbReference type="EMBL" id="CAXLJM020000160">
    <property type="protein sequence ID" value="CAL8144286.1"/>
    <property type="molecule type" value="Genomic_DNA"/>
</dbReference>
<gene>
    <name evidence="2" type="ORF">ODALV1_LOCUS30147</name>
</gene>
<evidence type="ECO:0000256" key="1">
    <source>
        <dbReference type="SAM" id="SignalP"/>
    </source>
</evidence>
<name>A0ABP1S5T9_9HEXA</name>
<protein>
    <submittedName>
        <fullName evidence="2">Uncharacterized protein</fullName>
    </submittedName>
</protein>
<evidence type="ECO:0000313" key="3">
    <source>
        <dbReference type="Proteomes" id="UP001642540"/>
    </source>
</evidence>
<dbReference type="SUPFAM" id="SSF51069">
    <property type="entry name" value="Carbonic anhydrase"/>
    <property type="match status" value="1"/>
</dbReference>
<dbReference type="Gene3D" id="3.10.200.10">
    <property type="entry name" value="Alpha carbonic anhydrase"/>
    <property type="match status" value="1"/>
</dbReference>
<reference evidence="2 3" key="1">
    <citation type="submission" date="2024-08" db="EMBL/GenBank/DDBJ databases">
        <authorList>
            <person name="Cucini C."/>
            <person name="Frati F."/>
        </authorList>
    </citation>
    <scope>NUCLEOTIDE SEQUENCE [LARGE SCALE GENOMIC DNA]</scope>
</reference>
<keyword evidence="1" id="KW-0732">Signal</keyword>
<sequence>MSLRQLLFFLIQLYWWEYGRGLHDNQFDFTSFKDPSQWDDFDGPYSSLCTRYTYDIALEPRSELLPDSMRAPLVALTPVRIKTLDVEPAVSNLTLHIFNNPGIRKGYSVSYGFARNKECLHGQDHFCITSREFGRTRAVVLNAERFPENQNLNYIKDHFLIEDPERFVTIINEGSTYERKFYEAVFLGGYPTRKDASRSSHWIDGKTYPLEIYMYFVDETVPSMALTTVLVVLVEESDRDNTHVKPIVSTINHQLYNVYRQSVKREEVARRRAKLFHHLMESTLYDDRPMPGDNNETLIRQTTVSDSIRNEDVTTAFMEAYEKMEGMSSQLYFLDQDRTQTFERQDTLHKKIDSFNHYKGHTNYYPFDNNFTYVLFYAAVHKAAGITLPTDPFGNSTCEEGTDFIYKGKHALMSQRVLCPLRMCTQSGDKFTYQVDESNTKWKTERFLSIAVCKYLVEWTGLIELGYEDKIKNITNKEKYEQIQHFIKLRTRKGFLNTNIVHYIYYNPHTGFGGQGED</sequence>
<organism evidence="2 3">
    <name type="scientific">Orchesella dallaii</name>
    <dbReference type="NCBI Taxonomy" id="48710"/>
    <lineage>
        <taxon>Eukaryota</taxon>
        <taxon>Metazoa</taxon>
        <taxon>Ecdysozoa</taxon>
        <taxon>Arthropoda</taxon>
        <taxon>Hexapoda</taxon>
        <taxon>Collembola</taxon>
        <taxon>Entomobryomorpha</taxon>
        <taxon>Entomobryoidea</taxon>
        <taxon>Orchesellidae</taxon>
        <taxon>Orchesellinae</taxon>
        <taxon>Orchesella</taxon>
    </lineage>
</organism>
<dbReference type="InterPro" id="IPR036398">
    <property type="entry name" value="CA_dom_sf"/>
</dbReference>
<comment type="caution">
    <text evidence="2">The sequence shown here is derived from an EMBL/GenBank/DDBJ whole genome shotgun (WGS) entry which is preliminary data.</text>
</comment>
<feature type="chain" id="PRO_5045161188" evidence="1">
    <location>
        <begin position="22"/>
        <end position="518"/>
    </location>
</feature>
<evidence type="ECO:0000313" key="2">
    <source>
        <dbReference type="EMBL" id="CAL8144286.1"/>
    </source>
</evidence>
<dbReference type="Proteomes" id="UP001642540">
    <property type="component" value="Unassembled WGS sequence"/>
</dbReference>
<feature type="signal peptide" evidence="1">
    <location>
        <begin position="1"/>
        <end position="21"/>
    </location>
</feature>
<accession>A0ABP1S5T9</accession>